<dbReference type="Proteomes" id="UP000077628">
    <property type="component" value="Unassembled WGS sequence"/>
</dbReference>
<evidence type="ECO:0000313" key="3">
    <source>
        <dbReference type="Proteomes" id="UP000077628"/>
    </source>
</evidence>
<protein>
    <submittedName>
        <fullName evidence="2">Competence protein TfoX</fullName>
    </submittedName>
</protein>
<sequence length="113" mass="12485">MASSDSTVAFILEQVSAAGKVRAKKMFGEYGVFCDEIMVALICDDQLYVKPTDQGQLFVGDCPMQSPYRGAKPCFLVAEGQWQDAMWLTQLLQLTASSLPPPKKRQPKLKPKA</sequence>
<accession>A0A177NBA1</accession>
<reference evidence="3" key="1">
    <citation type="submission" date="2016-03" db="EMBL/GenBank/DDBJ databases">
        <authorList>
            <person name="Heylen K."/>
            <person name="De Vos P."/>
            <person name="Vekeman B."/>
        </authorList>
    </citation>
    <scope>NUCLEOTIDE SEQUENCE [LARGE SCALE GENOMIC DNA]</scope>
    <source>
        <strain evidence="3">R-45383</strain>
    </source>
</reference>
<gene>
    <name evidence="2" type="ORF">A1355_10555</name>
</gene>
<comment type="caution">
    <text evidence="2">The sequence shown here is derived from an EMBL/GenBank/DDBJ whole genome shotgun (WGS) entry which is preliminary data.</text>
</comment>
<dbReference type="OrthoDB" id="8687154at2"/>
<dbReference type="RefSeq" id="WP_064030609.1">
    <property type="nucleotide sequence ID" value="NZ_LUUK01000193.1"/>
</dbReference>
<feature type="domain" description="TfoX N-terminal" evidence="1">
    <location>
        <begin position="13"/>
        <end position="96"/>
    </location>
</feature>
<name>A0A177NBA1_9GAMM</name>
<dbReference type="Gene3D" id="3.30.1460.30">
    <property type="entry name" value="YgaC/TfoX-N like chaperone"/>
    <property type="match status" value="1"/>
</dbReference>
<evidence type="ECO:0000313" key="2">
    <source>
        <dbReference type="EMBL" id="OAI15328.1"/>
    </source>
</evidence>
<dbReference type="AlphaFoldDB" id="A0A177NBA1"/>
<evidence type="ECO:0000259" key="1">
    <source>
        <dbReference type="Pfam" id="PF04993"/>
    </source>
</evidence>
<proteinExistence type="predicted"/>
<organism evidence="2 3">
    <name type="scientific">Methylomonas koyamae</name>
    <dbReference type="NCBI Taxonomy" id="702114"/>
    <lineage>
        <taxon>Bacteria</taxon>
        <taxon>Pseudomonadati</taxon>
        <taxon>Pseudomonadota</taxon>
        <taxon>Gammaproteobacteria</taxon>
        <taxon>Methylococcales</taxon>
        <taxon>Methylococcaceae</taxon>
        <taxon>Methylomonas</taxon>
    </lineage>
</organism>
<dbReference type="InterPro" id="IPR007076">
    <property type="entry name" value="TfoX_N"/>
</dbReference>
<dbReference type="STRING" id="702114.A1355_10555"/>
<dbReference type="SUPFAM" id="SSF159894">
    <property type="entry name" value="YgaC/TfoX-N like"/>
    <property type="match status" value="1"/>
</dbReference>
<keyword evidence="3" id="KW-1185">Reference proteome</keyword>
<dbReference type="Pfam" id="PF04993">
    <property type="entry name" value="TfoX_N"/>
    <property type="match status" value="1"/>
</dbReference>
<dbReference type="EMBL" id="LUUK01000193">
    <property type="protein sequence ID" value="OAI15328.1"/>
    <property type="molecule type" value="Genomic_DNA"/>
</dbReference>